<dbReference type="AlphaFoldDB" id="A0ABD7EMA8"/>
<protein>
    <submittedName>
        <fullName evidence="1">Phage regulatory CII family protein</fullName>
    </submittedName>
</protein>
<evidence type="ECO:0000313" key="1">
    <source>
        <dbReference type="EMBL" id="QWL61776.1"/>
    </source>
</evidence>
<name>A0ABD7EMA8_AERJA</name>
<sequence length="172" mass="18264">MSTNKPSAHTGFASACDRFKAAHDLEAIAHAIGMSGHVLRNKFNPAQERHKLTATDLIDIYRVTGDDTLFDGLLFDCQLTAVRLPSSDAVIQPEARAQQALNAGANILGVTAQATQVLNAGRVTKGHRNAVMTGLMAGIEHMVLLATEIEQKFNFVPTLACAADIARASLGA</sequence>
<dbReference type="Proteomes" id="UP000679312">
    <property type="component" value="Chromosome"/>
</dbReference>
<evidence type="ECO:0000313" key="2">
    <source>
        <dbReference type="Proteomes" id="UP000679312"/>
    </source>
</evidence>
<organism evidence="1 2">
    <name type="scientific">Aeromonas jandaei</name>
    <dbReference type="NCBI Taxonomy" id="650"/>
    <lineage>
        <taxon>Bacteria</taxon>
        <taxon>Pseudomonadati</taxon>
        <taxon>Pseudomonadota</taxon>
        <taxon>Gammaproteobacteria</taxon>
        <taxon>Aeromonadales</taxon>
        <taxon>Aeromonadaceae</taxon>
        <taxon>Aeromonas</taxon>
    </lineage>
</organism>
<gene>
    <name evidence="1" type="ORF">HQ399_05725</name>
</gene>
<dbReference type="PROSITE" id="PS51257">
    <property type="entry name" value="PROKAR_LIPOPROTEIN"/>
    <property type="match status" value="1"/>
</dbReference>
<dbReference type="InterPro" id="IPR009679">
    <property type="entry name" value="Phage_186_CII-like"/>
</dbReference>
<accession>A0ABD7EMA8</accession>
<dbReference type="RefSeq" id="WP_215803116.1">
    <property type="nucleotide sequence ID" value="NZ_CP053881.1"/>
</dbReference>
<reference evidence="1 2" key="1">
    <citation type="journal article" date="2021" name="Front. Microbiol.">
        <title>Prevalence and Genetic Analysis of Chromosomal mcr-3/7 in Aeromonas From U.S. Animal-Derived Samples.</title>
        <authorList>
            <person name="Wang Y."/>
            <person name="Hou N."/>
            <person name="Rasooly R."/>
            <person name="Gu Y."/>
            <person name="He X."/>
        </authorList>
    </citation>
    <scope>NUCLEOTIDE SEQUENCE [LARGE SCALE GENOMIC DNA]</scope>
    <source>
        <strain evidence="1 2">4608</strain>
    </source>
</reference>
<dbReference type="Pfam" id="PF06892">
    <property type="entry name" value="Phage_CP76"/>
    <property type="match status" value="1"/>
</dbReference>
<proteinExistence type="predicted"/>
<dbReference type="EMBL" id="CP053881">
    <property type="protein sequence ID" value="QWL61776.1"/>
    <property type="molecule type" value="Genomic_DNA"/>
</dbReference>